<dbReference type="eggNOG" id="COG3569">
    <property type="taxonomic scope" value="Bacteria"/>
</dbReference>
<reference evidence="9 10" key="1">
    <citation type="journal article" date="2013" name="Genome Announc.">
        <title>Draft Genome Sequence of an Alphaproteobacterium, Caenispirillum salinarum AK4(T), Isolated from a Solar Saltern.</title>
        <authorList>
            <person name="Khatri I."/>
            <person name="Singh A."/>
            <person name="Korpole S."/>
            <person name="Pinnaka A.K."/>
            <person name="Subramanian S."/>
        </authorList>
    </citation>
    <scope>NUCLEOTIDE SEQUENCE [LARGE SCALE GENOMIC DNA]</scope>
    <source>
        <strain evidence="9 10">AK4</strain>
    </source>
</reference>
<dbReference type="EC" id="5.6.2.1" evidence="3"/>
<evidence type="ECO:0000256" key="1">
    <source>
        <dbReference type="ARBA" id="ARBA00000213"/>
    </source>
</evidence>
<sequence length="356" mass="40374">MTIDDDLAAEDLERHGLRWSSDAEPGIRRRRRGKGFSYHDPGGERIRDTRTLDRARRLAVPPAYKDVWICMDPDGHLQATGRDARGRKQYRYHARWREVRDAAKYHRLLDFAATLPGLRRRVSRDLGREGLPPEKVVAAVVRLLENSLIRIGNPEYSKDNESYGLTTLKDDHVDVDGPDLHFDFTGKGGKEWEIDVKDPRVAAVVEECQDLPGQRLFQYVDEHGHHHTVGSDDVNAYLHDHTGDGFTAKDFRTWAGTVLAYHALCAAPEPATKKARQSELKAAVKQVAERLKNTQAICRKCYVHPAVIAHWEEGTLPQACARAADREDIAPNALRKDERQVWAFLKIAEEEAQGKK</sequence>
<dbReference type="Gene3D" id="3.30.66.10">
    <property type="entry name" value="DNA topoisomerase I domain"/>
    <property type="match status" value="1"/>
</dbReference>
<keyword evidence="6" id="KW-0413">Isomerase</keyword>
<evidence type="ECO:0000313" key="9">
    <source>
        <dbReference type="EMBL" id="EKV28179.1"/>
    </source>
</evidence>
<dbReference type="AlphaFoldDB" id="K9GTX5"/>
<accession>K9GTX5</accession>
<protein>
    <recommendedName>
        <fullName evidence="3">DNA topoisomerase</fullName>
        <ecNumber evidence="3">5.6.2.1</ecNumber>
    </recommendedName>
</protein>
<keyword evidence="5" id="KW-0238">DNA-binding</keyword>
<evidence type="ECO:0000256" key="6">
    <source>
        <dbReference type="ARBA" id="ARBA00023235"/>
    </source>
</evidence>
<dbReference type="PRINTS" id="PR00416">
    <property type="entry name" value="EUTPISMRASEI"/>
</dbReference>
<dbReference type="InterPro" id="IPR049331">
    <property type="entry name" value="Top1B_N_bact"/>
</dbReference>
<dbReference type="Gene3D" id="3.90.15.10">
    <property type="entry name" value="Topoisomerase I, Chain A, domain 3"/>
    <property type="match status" value="1"/>
</dbReference>
<feature type="domain" description="DNA topoisomerase I catalytic core eukaryotic-type" evidence="7">
    <location>
        <begin position="95"/>
        <end position="309"/>
    </location>
</feature>
<dbReference type="GO" id="GO:0006265">
    <property type="term" value="P:DNA topological change"/>
    <property type="evidence" value="ECO:0007669"/>
    <property type="project" value="InterPro"/>
</dbReference>
<gene>
    <name evidence="9" type="ORF">C882_1180</name>
</gene>
<proteinExistence type="inferred from homology"/>
<name>K9GTX5_9PROT</name>
<dbReference type="PATRIC" id="fig|1238182.3.peg.3394"/>
<evidence type="ECO:0000313" key="10">
    <source>
        <dbReference type="Proteomes" id="UP000009881"/>
    </source>
</evidence>
<dbReference type="Pfam" id="PF21338">
    <property type="entry name" value="Top1B_N_bact"/>
    <property type="match status" value="1"/>
</dbReference>
<dbReference type="RefSeq" id="WP_009541836.1">
    <property type="nucleotide sequence ID" value="NZ_ANHY01000017.1"/>
</dbReference>
<keyword evidence="4" id="KW-0799">Topoisomerase</keyword>
<comment type="caution">
    <text evidence="9">The sequence shown here is derived from an EMBL/GenBank/DDBJ whole genome shotgun (WGS) entry which is preliminary data.</text>
</comment>
<dbReference type="InterPro" id="IPR035447">
    <property type="entry name" value="DNA_topo_I_N_sf"/>
</dbReference>
<evidence type="ECO:0000256" key="5">
    <source>
        <dbReference type="ARBA" id="ARBA00023125"/>
    </source>
</evidence>
<evidence type="ECO:0000256" key="2">
    <source>
        <dbReference type="ARBA" id="ARBA00006645"/>
    </source>
</evidence>
<dbReference type="Pfam" id="PF01028">
    <property type="entry name" value="Topoisom_I"/>
    <property type="match status" value="1"/>
</dbReference>
<evidence type="ECO:0000259" key="8">
    <source>
        <dbReference type="Pfam" id="PF21338"/>
    </source>
</evidence>
<dbReference type="InterPro" id="IPR013500">
    <property type="entry name" value="TopoI_cat_euk"/>
</dbReference>
<comment type="catalytic activity">
    <reaction evidence="1">
        <text>ATP-independent breakage of single-stranded DNA, followed by passage and rejoining.</text>
        <dbReference type="EC" id="5.6.2.1"/>
    </reaction>
</comment>
<evidence type="ECO:0000256" key="3">
    <source>
        <dbReference type="ARBA" id="ARBA00012891"/>
    </source>
</evidence>
<keyword evidence="10" id="KW-1185">Reference proteome</keyword>
<feature type="domain" description="DNA topoisomerase IB N-terminal" evidence="8">
    <location>
        <begin position="35"/>
        <end position="83"/>
    </location>
</feature>
<dbReference type="STRING" id="1238182.C882_1180"/>
<organism evidence="9 10">
    <name type="scientific">Caenispirillum salinarum AK4</name>
    <dbReference type="NCBI Taxonomy" id="1238182"/>
    <lineage>
        <taxon>Bacteria</taxon>
        <taxon>Pseudomonadati</taxon>
        <taxon>Pseudomonadota</taxon>
        <taxon>Alphaproteobacteria</taxon>
        <taxon>Rhodospirillales</taxon>
        <taxon>Novispirillaceae</taxon>
        <taxon>Caenispirillum</taxon>
    </lineage>
</organism>
<comment type="similarity">
    <text evidence="2">Belongs to the type IB topoisomerase family.</text>
</comment>
<dbReference type="SUPFAM" id="SSF55869">
    <property type="entry name" value="DNA topoisomerase I domain"/>
    <property type="match status" value="1"/>
</dbReference>
<dbReference type="GO" id="GO:0003677">
    <property type="term" value="F:DNA binding"/>
    <property type="evidence" value="ECO:0007669"/>
    <property type="project" value="UniProtKB-KW"/>
</dbReference>
<dbReference type="PROSITE" id="PS52038">
    <property type="entry name" value="TOPO_IB_2"/>
    <property type="match status" value="1"/>
</dbReference>
<evidence type="ECO:0000256" key="4">
    <source>
        <dbReference type="ARBA" id="ARBA00023029"/>
    </source>
</evidence>
<dbReference type="Gene3D" id="1.10.132.120">
    <property type="match status" value="1"/>
</dbReference>
<dbReference type="InterPro" id="IPR011010">
    <property type="entry name" value="DNA_brk_join_enz"/>
</dbReference>
<evidence type="ECO:0000259" key="7">
    <source>
        <dbReference type="Pfam" id="PF01028"/>
    </source>
</evidence>
<dbReference type="SUPFAM" id="SSF56349">
    <property type="entry name" value="DNA breaking-rejoining enzymes"/>
    <property type="match status" value="1"/>
</dbReference>
<dbReference type="Proteomes" id="UP000009881">
    <property type="component" value="Unassembled WGS sequence"/>
</dbReference>
<dbReference type="OrthoDB" id="9778962at2"/>
<dbReference type="InterPro" id="IPR001631">
    <property type="entry name" value="TopoI"/>
</dbReference>
<dbReference type="InterPro" id="IPR014711">
    <property type="entry name" value="TopoI_cat_a-hlx-sub_euk"/>
</dbReference>
<dbReference type="EMBL" id="ANHY01000017">
    <property type="protein sequence ID" value="EKV28179.1"/>
    <property type="molecule type" value="Genomic_DNA"/>
</dbReference>
<dbReference type="GO" id="GO:0003917">
    <property type="term" value="F:DNA topoisomerase type I (single strand cut, ATP-independent) activity"/>
    <property type="evidence" value="ECO:0007669"/>
    <property type="project" value="UniProtKB-EC"/>
</dbReference>